<reference evidence="1 2" key="1">
    <citation type="submission" date="2024-01" db="EMBL/GenBank/DDBJ databases">
        <title>Comparative Genomics of Leclercia adecarboxylata Strains Isolated from Several Sources.</title>
        <authorList>
            <person name="Yescas-Zazueta V."/>
            <person name="Balbuena-Alonso M.G."/>
            <person name="Valencia D."/>
            <person name="Mendez-Pfeiffer P.A."/>
            <person name="Ballesteros-Monrreal M.G."/>
            <person name="Rocha-Gracia R.D.C."/>
            <person name="Barrios-Villa E."/>
        </authorList>
    </citation>
    <scope>NUCLEOTIDE SEQUENCE [LARGE SCALE GENOMIC DNA]</scope>
    <source>
        <strain evidence="1 2">33MEM</strain>
    </source>
</reference>
<sequence>MNKKGGELVSDGLCGLGFPLIPVFLSEERRCSGSLSLQWREGVQAPSPFKGEKVFRFSLFRGEKVFRVPLPSEVRRCSDTLSPKGGG</sequence>
<proteinExistence type="predicted"/>
<gene>
    <name evidence="1" type="ORF">VOF76_06415</name>
</gene>
<keyword evidence="2" id="KW-1185">Reference proteome</keyword>
<name>A0ABU6I2I4_9ENTR</name>
<protein>
    <submittedName>
        <fullName evidence="1">Uncharacterized protein</fullName>
    </submittedName>
</protein>
<accession>A0ABU6I2I4</accession>
<evidence type="ECO:0000313" key="1">
    <source>
        <dbReference type="EMBL" id="MEC3935799.1"/>
    </source>
</evidence>
<dbReference type="RefSeq" id="WP_317525395.1">
    <property type="nucleotide sequence ID" value="NZ_CBCYJT010000009.1"/>
</dbReference>
<dbReference type="Proteomes" id="UP001357437">
    <property type="component" value="Unassembled WGS sequence"/>
</dbReference>
<dbReference type="EMBL" id="JAYMCU010000007">
    <property type="protein sequence ID" value="MEC3935799.1"/>
    <property type="molecule type" value="Genomic_DNA"/>
</dbReference>
<evidence type="ECO:0000313" key="2">
    <source>
        <dbReference type="Proteomes" id="UP001357437"/>
    </source>
</evidence>
<comment type="caution">
    <text evidence="1">The sequence shown here is derived from an EMBL/GenBank/DDBJ whole genome shotgun (WGS) entry which is preliminary data.</text>
</comment>
<organism evidence="1 2">
    <name type="scientific">Leclercia adecarboxylata</name>
    <dbReference type="NCBI Taxonomy" id="83655"/>
    <lineage>
        <taxon>Bacteria</taxon>
        <taxon>Pseudomonadati</taxon>
        <taxon>Pseudomonadota</taxon>
        <taxon>Gammaproteobacteria</taxon>
        <taxon>Enterobacterales</taxon>
        <taxon>Enterobacteriaceae</taxon>
        <taxon>Leclercia</taxon>
    </lineage>
</organism>